<evidence type="ECO:0000313" key="10">
    <source>
        <dbReference type="Proteomes" id="UP000184123"/>
    </source>
</evidence>
<keyword evidence="3 6" id="KW-0812">Transmembrane</keyword>
<feature type="transmembrane region" description="Helical" evidence="6">
    <location>
        <begin position="50"/>
        <end position="71"/>
    </location>
</feature>
<keyword evidence="5 6" id="KW-0472">Membrane</keyword>
<dbReference type="EMBL" id="BJXU01000097">
    <property type="protein sequence ID" value="GEN24604.1"/>
    <property type="molecule type" value="Genomic_DNA"/>
</dbReference>
<protein>
    <submittedName>
        <fullName evidence="9">Osmoprotectant transport system permease protein</fullName>
    </submittedName>
    <submittedName>
        <fullName evidence="8">Osmoprotectant uptake system permease</fullName>
    </submittedName>
</protein>
<accession>A0A1M7JIT3</accession>
<dbReference type="Gene3D" id="1.10.3720.10">
    <property type="entry name" value="MetI-like"/>
    <property type="match status" value="1"/>
</dbReference>
<evidence type="ECO:0000313" key="9">
    <source>
        <dbReference type="EMBL" id="SHM52801.1"/>
    </source>
</evidence>
<keyword evidence="4 6" id="KW-1133">Transmembrane helix</keyword>
<evidence type="ECO:0000256" key="5">
    <source>
        <dbReference type="ARBA" id="ARBA00023136"/>
    </source>
</evidence>
<evidence type="ECO:0000256" key="4">
    <source>
        <dbReference type="ARBA" id="ARBA00022989"/>
    </source>
</evidence>
<sequence>MDSQRSDDGKGYLVLVALMGAALVAWWWLPSVSVAPNRIVPGTGFSAGQVAGWPMALLASLPLLLTGWVALRAGQQRLSWLLGLVMLCLVGWPLWLLLATVQLVDPQLPQARVAIGAGMWLTLFLLLLALIELSTRMKLAAWRSWLLFLLPVAVLAACIPVGLDRLALWQEYQGRSDDFITAIGVHLLLVAATVVLSLMIGVGIALFVRRVPAMQRTVFSILNFLQTIPSLALFGLLLGPLAWLASHYAWLESLGVSGIGWAPALLALVAYSLLPMVRNTLVALEGVDEGVIEAARGMGMSRRQILQQVRLPLALPVLIEGIRITTVQAIGLTAVAALIGAGGLGRFIFQGLGQAATDLVLLGALPILIMALVADALLAGMARKLQPGLSPGAGT</sequence>
<dbReference type="GO" id="GO:0005886">
    <property type="term" value="C:plasma membrane"/>
    <property type="evidence" value="ECO:0007669"/>
    <property type="project" value="UniProtKB-SubCell"/>
</dbReference>
<keyword evidence="2 6" id="KW-0813">Transport</keyword>
<evidence type="ECO:0000256" key="1">
    <source>
        <dbReference type="ARBA" id="ARBA00004651"/>
    </source>
</evidence>
<proteinExistence type="inferred from homology"/>
<dbReference type="RefSeq" id="WP_073436201.1">
    <property type="nucleotide sequence ID" value="NZ_BJXU01000097.1"/>
</dbReference>
<dbReference type="GO" id="GO:0055085">
    <property type="term" value="P:transmembrane transport"/>
    <property type="evidence" value="ECO:0007669"/>
    <property type="project" value="InterPro"/>
</dbReference>
<dbReference type="OrthoDB" id="9801163at2"/>
<organism evidence="9 10">
    <name type="scientific">Halomonas cupida</name>
    <dbReference type="NCBI Taxonomy" id="44933"/>
    <lineage>
        <taxon>Bacteria</taxon>
        <taxon>Pseudomonadati</taxon>
        <taxon>Pseudomonadota</taxon>
        <taxon>Gammaproteobacteria</taxon>
        <taxon>Oceanospirillales</taxon>
        <taxon>Halomonadaceae</taxon>
        <taxon>Halomonas</taxon>
    </lineage>
</organism>
<dbReference type="Proteomes" id="UP000184123">
    <property type="component" value="Unassembled WGS sequence"/>
</dbReference>
<reference evidence="9 10" key="1">
    <citation type="submission" date="2016-11" db="EMBL/GenBank/DDBJ databases">
        <authorList>
            <person name="Jaros S."/>
            <person name="Januszkiewicz K."/>
            <person name="Wedrychowicz H."/>
        </authorList>
    </citation>
    <scope>NUCLEOTIDE SEQUENCE [LARGE SCALE GENOMIC DNA]</scope>
    <source>
        <strain evidence="9 10">DSM 4740</strain>
    </source>
</reference>
<dbReference type="InterPro" id="IPR000515">
    <property type="entry name" value="MetI-like"/>
</dbReference>
<dbReference type="AlphaFoldDB" id="A0A1M7JIT3"/>
<dbReference type="GO" id="GO:0031460">
    <property type="term" value="P:glycine betaine transport"/>
    <property type="evidence" value="ECO:0007669"/>
    <property type="project" value="TreeGrafter"/>
</dbReference>
<dbReference type="SUPFAM" id="SSF161098">
    <property type="entry name" value="MetI-like"/>
    <property type="match status" value="1"/>
</dbReference>
<evidence type="ECO:0000256" key="6">
    <source>
        <dbReference type="RuleBase" id="RU363032"/>
    </source>
</evidence>
<evidence type="ECO:0000313" key="11">
    <source>
        <dbReference type="Proteomes" id="UP000321726"/>
    </source>
</evidence>
<name>A0A1M7JIT3_9GAMM</name>
<reference evidence="8 11" key="2">
    <citation type="submission" date="2019-07" db="EMBL/GenBank/DDBJ databases">
        <title>Whole genome shotgun sequence of Halomonas cupida NBRC 102219.</title>
        <authorList>
            <person name="Hosoyama A."/>
            <person name="Uohara A."/>
            <person name="Ohji S."/>
            <person name="Ichikawa N."/>
        </authorList>
    </citation>
    <scope>NUCLEOTIDE SEQUENCE [LARGE SCALE GENOMIC DNA]</scope>
    <source>
        <strain evidence="8 11">NBRC 102219</strain>
    </source>
</reference>
<dbReference type="EMBL" id="FRCA01000009">
    <property type="protein sequence ID" value="SHM52801.1"/>
    <property type="molecule type" value="Genomic_DNA"/>
</dbReference>
<feature type="transmembrane region" description="Helical" evidence="6">
    <location>
        <begin position="355"/>
        <end position="378"/>
    </location>
</feature>
<evidence type="ECO:0000259" key="7">
    <source>
        <dbReference type="PROSITE" id="PS50928"/>
    </source>
</evidence>
<feature type="transmembrane region" description="Helical" evidence="6">
    <location>
        <begin position="113"/>
        <end position="133"/>
    </location>
</feature>
<feature type="transmembrane region" description="Helical" evidence="6">
    <location>
        <begin position="255"/>
        <end position="274"/>
    </location>
</feature>
<feature type="transmembrane region" description="Helical" evidence="6">
    <location>
        <begin position="78"/>
        <end position="101"/>
    </location>
</feature>
<evidence type="ECO:0000313" key="8">
    <source>
        <dbReference type="EMBL" id="GEN24604.1"/>
    </source>
</evidence>
<keyword evidence="11" id="KW-1185">Reference proteome</keyword>
<dbReference type="PANTHER" id="PTHR30177">
    <property type="entry name" value="GLYCINE BETAINE/L-PROLINE TRANSPORT SYSTEM PERMEASE PROTEIN PROW"/>
    <property type="match status" value="1"/>
</dbReference>
<dbReference type="InterPro" id="IPR035906">
    <property type="entry name" value="MetI-like_sf"/>
</dbReference>
<dbReference type="Pfam" id="PF00528">
    <property type="entry name" value="BPD_transp_1"/>
    <property type="match status" value="1"/>
</dbReference>
<gene>
    <name evidence="8" type="ORF">HCU01_25530</name>
    <name evidence="9" type="ORF">SAMN05660971_03180</name>
</gene>
<feature type="transmembrane region" description="Helical" evidence="6">
    <location>
        <begin position="12"/>
        <end position="30"/>
    </location>
</feature>
<dbReference type="InterPro" id="IPR051204">
    <property type="entry name" value="ABC_transp_perm/SBD"/>
</dbReference>
<comment type="subcellular location">
    <subcellularLocation>
        <location evidence="1 6">Cell membrane</location>
        <topology evidence="1 6">Multi-pass membrane protein</topology>
    </subcellularLocation>
</comment>
<feature type="transmembrane region" description="Helical" evidence="6">
    <location>
        <begin position="183"/>
        <end position="208"/>
    </location>
</feature>
<feature type="transmembrane region" description="Helical" evidence="6">
    <location>
        <begin position="220"/>
        <end position="243"/>
    </location>
</feature>
<dbReference type="Proteomes" id="UP000321726">
    <property type="component" value="Unassembled WGS sequence"/>
</dbReference>
<evidence type="ECO:0000256" key="3">
    <source>
        <dbReference type="ARBA" id="ARBA00022692"/>
    </source>
</evidence>
<feature type="transmembrane region" description="Helical" evidence="6">
    <location>
        <begin position="329"/>
        <end position="349"/>
    </location>
</feature>
<dbReference type="STRING" id="44933.SAMN05660971_03180"/>
<dbReference type="CDD" id="cd06261">
    <property type="entry name" value="TM_PBP2"/>
    <property type="match status" value="1"/>
</dbReference>
<dbReference type="PROSITE" id="PS50928">
    <property type="entry name" value="ABC_TM1"/>
    <property type="match status" value="1"/>
</dbReference>
<dbReference type="PANTHER" id="PTHR30177:SF30">
    <property type="entry name" value="GLYCINE BETAINE UPTAKE SYSTEM PERMEASE PROTEIN YEHY"/>
    <property type="match status" value="1"/>
</dbReference>
<feature type="transmembrane region" description="Helical" evidence="6">
    <location>
        <begin position="145"/>
        <end position="163"/>
    </location>
</feature>
<comment type="similarity">
    <text evidence="6">Belongs to the binding-protein-dependent transport system permease family.</text>
</comment>
<evidence type="ECO:0000256" key="2">
    <source>
        <dbReference type="ARBA" id="ARBA00022448"/>
    </source>
</evidence>
<feature type="domain" description="ABC transmembrane type-1" evidence="7">
    <location>
        <begin position="183"/>
        <end position="378"/>
    </location>
</feature>